<proteinExistence type="inferred from homology"/>
<dbReference type="GO" id="GO:0016705">
    <property type="term" value="F:oxidoreductase activity, acting on paired donors, with incorporation or reduction of molecular oxygen"/>
    <property type="evidence" value="ECO:0007669"/>
    <property type="project" value="InterPro"/>
</dbReference>
<dbReference type="PANTHER" id="PTHR46696">
    <property type="entry name" value="P450, PUTATIVE (EUROFUNG)-RELATED"/>
    <property type="match status" value="1"/>
</dbReference>
<dbReference type="PANTHER" id="PTHR46696:SF1">
    <property type="entry name" value="CYTOCHROME P450 YJIB-RELATED"/>
    <property type="match status" value="1"/>
</dbReference>
<evidence type="ECO:0000256" key="4">
    <source>
        <dbReference type="ARBA" id="ARBA00023002"/>
    </source>
</evidence>
<organism evidence="8">
    <name type="scientific">uncultured Thermomicrobiales bacterium</name>
    <dbReference type="NCBI Taxonomy" id="1645740"/>
    <lineage>
        <taxon>Bacteria</taxon>
        <taxon>Pseudomonadati</taxon>
        <taxon>Thermomicrobiota</taxon>
        <taxon>Thermomicrobia</taxon>
        <taxon>Thermomicrobiales</taxon>
        <taxon>environmental samples</taxon>
    </lineage>
</organism>
<dbReference type="SUPFAM" id="SSF48264">
    <property type="entry name" value="Cytochrome P450"/>
    <property type="match status" value="1"/>
</dbReference>
<gene>
    <name evidence="8" type="ORF">AVDCRST_MAG43-1832</name>
</gene>
<comment type="similarity">
    <text evidence="1 7">Belongs to the cytochrome P450 family.</text>
</comment>
<dbReference type="InterPro" id="IPR017972">
    <property type="entry name" value="Cyt_P450_CS"/>
</dbReference>
<evidence type="ECO:0000256" key="5">
    <source>
        <dbReference type="ARBA" id="ARBA00023004"/>
    </source>
</evidence>
<dbReference type="AlphaFoldDB" id="A0A6J4UX23"/>
<dbReference type="FunFam" id="1.10.630.10:FF:000018">
    <property type="entry name" value="Cytochrome P450 monooxygenase"/>
    <property type="match status" value="1"/>
</dbReference>
<dbReference type="InterPro" id="IPR002397">
    <property type="entry name" value="Cyt_P450_B"/>
</dbReference>
<dbReference type="InterPro" id="IPR001128">
    <property type="entry name" value="Cyt_P450"/>
</dbReference>
<keyword evidence="3 7" id="KW-0479">Metal-binding</keyword>
<dbReference type="GO" id="GO:0005506">
    <property type="term" value="F:iron ion binding"/>
    <property type="evidence" value="ECO:0007669"/>
    <property type="project" value="InterPro"/>
</dbReference>
<keyword evidence="5 7" id="KW-0408">Iron</keyword>
<evidence type="ECO:0000256" key="7">
    <source>
        <dbReference type="RuleBase" id="RU000461"/>
    </source>
</evidence>
<keyword evidence="6 7" id="KW-0503">Monooxygenase</keyword>
<dbReference type="GO" id="GO:0020037">
    <property type="term" value="F:heme binding"/>
    <property type="evidence" value="ECO:0007669"/>
    <property type="project" value="InterPro"/>
</dbReference>
<sequence>MTEAATMHPEIYAPAWDAPGEGIYDYYREFRERGPIARTAATWPIGLPGVAILRFEDVHAGLRDGRLRREIRPLMPDGWQPEAAPRSTIADVFSGFMLFRDPPDHTRLRSAANLAFTPRRVEAMRPAITALANDLVDGLVASDEPKDLIRAFAYPLPIMVISEMLGIPREDFPRFRDWSMVIAAAIDIPPARIEDFAARADRSAAELVEYLTGIVEERRVQPRADLISSLIHAETTEGRITTGELISTCILLLVAGHETTVNLITNGMLALLSHPNQWTMLVENPGLAMNATEELLRFDSPVQMTDRLAHEDVTIAGETVPRGTNVQLVLGSANRDPRVFRDPDRLDIQRDVGRLMSFGQGIHFCLGAALARLEGEIAFGALARLAPELALAPGTHRWRPGLALRGLEELLVTPHQVTP</sequence>
<reference evidence="8" key="1">
    <citation type="submission" date="2020-02" db="EMBL/GenBank/DDBJ databases">
        <authorList>
            <person name="Meier V. D."/>
        </authorList>
    </citation>
    <scope>NUCLEOTIDE SEQUENCE</scope>
    <source>
        <strain evidence="8">AVDCRST_MAG43</strain>
    </source>
</reference>
<dbReference type="GO" id="GO:0004497">
    <property type="term" value="F:monooxygenase activity"/>
    <property type="evidence" value="ECO:0007669"/>
    <property type="project" value="UniProtKB-KW"/>
</dbReference>
<dbReference type="PROSITE" id="PS00086">
    <property type="entry name" value="CYTOCHROME_P450"/>
    <property type="match status" value="1"/>
</dbReference>
<keyword evidence="4 7" id="KW-0560">Oxidoreductase</keyword>
<keyword evidence="2 7" id="KW-0349">Heme</keyword>
<dbReference type="CDD" id="cd20625">
    <property type="entry name" value="CYP164-like"/>
    <property type="match status" value="1"/>
</dbReference>
<name>A0A6J4UX23_9BACT</name>
<evidence type="ECO:0000256" key="1">
    <source>
        <dbReference type="ARBA" id="ARBA00010617"/>
    </source>
</evidence>
<evidence type="ECO:0000256" key="3">
    <source>
        <dbReference type="ARBA" id="ARBA00022723"/>
    </source>
</evidence>
<dbReference type="Pfam" id="PF00067">
    <property type="entry name" value="p450"/>
    <property type="match status" value="1"/>
</dbReference>
<protein>
    <submittedName>
        <fullName evidence="8">Cytochrome P450 hydroxylase</fullName>
    </submittedName>
</protein>
<evidence type="ECO:0000256" key="2">
    <source>
        <dbReference type="ARBA" id="ARBA00022617"/>
    </source>
</evidence>
<evidence type="ECO:0000256" key="6">
    <source>
        <dbReference type="ARBA" id="ARBA00023033"/>
    </source>
</evidence>
<dbReference type="Gene3D" id="1.10.630.10">
    <property type="entry name" value="Cytochrome P450"/>
    <property type="match status" value="1"/>
</dbReference>
<evidence type="ECO:0000313" key="8">
    <source>
        <dbReference type="EMBL" id="CAA9561705.1"/>
    </source>
</evidence>
<dbReference type="EMBL" id="CADCWI010000095">
    <property type="protein sequence ID" value="CAA9561705.1"/>
    <property type="molecule type" value="Genomic_DNA"/>
</dbReference>
<accession>A0A6J4UX23</accession>
<dbReference type="InterPro" id="IPR036396">
    <property type="entry name" value="Cyt_P450_sf"/>
</dbReference>
<dbReference type="PRINTS" id="PR00359">
    <property type="entry name" value="BP450"/>
</dbReference>